<gene>
    <name evidence="1" type="ORF">N7493_011127</name>
</gene>
<dbReference type="SUPFAM" id="SSF50156">
    <property type="entry name" value="PDZ domain-like"/>
    <property type="match status" value="1"/>
</dbReference>
<accession>A0AAD6HBT1</accession>
<proteinExistence type="predicted"/>
<dbReference type="AlphaFoldDB" id="A0AAD6HBT1"/>
<protein>
    <submittedName>
        <fullName evidence="1">Peptidase m61 domain-containing protein</fullName>
    </submittedName>
</protein>
<dbReference type="EMBL" id="JAQJAN010000020">
    <property type="protein sequence ID" value="KAJ5703989.1"/>
    <property type="molecule type" value="Genomic_DNA"/>
</dbReference>
<evidence type="ECO:0000313" key="2">
    <source>
        <dbReference type="Proteomes" id="UP001215712"/>
    </source>
</evidence>
<comment type="caution">
    <text evidence="1">The sequence shown here is derived from an EMBL/GenBank/DDBJ whole genome shotgun (WGS) entry which is preliminary data.</text>
</comment>
<reference evidence="1" key="1">
    <citation type="journal article" date="2023" name="IMA Fungus">
        <title>Comparative genomic study of the Penicillium genus elucidates a diverse pangenome and 15 lateral gene transfer events.</title>
        <authorList>
            <person name="Petersen C."/>
            <person name="Sorensen T."/>
            <person name="Nielsen M.R."/>
            <person name="Sondergaard T.E."/>
            <person name="Sorensen J.L."/>
            <person name="Fitzpatrick D.A."/>
            <person name="Frisvad J.C."/>
            <person name="Nielsen K.L."/>
        </authorList>
    </citation>
    <scope>NUCLEOTIDE SEQUENCE</scope>
    <source>
        <strain evidence="1">IBT 17514</strain>
    </source>
</reference>
<name>A0AAD6HBT1_9EURO</name>
<dbReference type="InterPro" id="IPR036034">
    <property type="entry name" value="PDZ_sf"/>
</dbReference>
<organism evidence="1 2">
    <name type="scientific">Penicillium malachiteum</name>
    <dbReference type="NCBI Taxonomy" id="1324776"/>
    <lineage>
        <taxon>Eukaryota</taxon>
        <taxon>Fungi</taxon>
        <taxon>Dikarya</taxon>
        <taxon>Ascomycota</taxon>
        <taxon>Pezizomycotina</taxon>
        <taxon>Eurotiomycetes</taxon>
        <taxon>Eurotiomycetidae</taxon>
        <taxon>Eurotiales</taxon>
        <taxon>Aspergillaceae</taxon>
        <taxon>Penicillium</taxon>
    </lineage>
</organism>
<keyword evidence="2" id="KW-1185">Reference proteome</keyword>
<reference evidence="1" key="2">
    <citation type="submission" date="2023-01" db="EMBL/GenBank/DDBJ databases">
        <authorList>
            <person name="Petersen C."/>
        </authorList>
    </citation>
    <scope>NUCLEOTIDE SEQUENCE</scope>
    <source>
        <strain evidence="1">IBT 17514</strain>
    </source>
</reference>
<evidence type="ECO:0000313" key="1">
    <source>
        <dbReference type="EMBL" id="KAJ5703989.1"/>
    </source>
</evidence>
<dbReference type="Proteomes" id="UP001215712">
    <property type="component" value="Unassembled WGS sequence"/>
</dbReference>
<sequence>MTRLPKTLLTLKPHFEHDGASYISVELRLERPQASPAQPLFEYDKFWGNVPSHPYTVDDINAQDDAGLLSFKFQAADLANTPSLDKWFISRYVMGDLILKFNVYPRQVDITTPLGARIDLRRDHSGLMATGRWFLPRLLQDQERVYTLRWDLSEAPEGTRAIWSFGEGPGPLQKQGSWRTLFESVYMVGPVQSFPEQSAQISQIGKAITYWFGNLPEKMDRVKGYNSKLYPKMAEFFNDADHDYRVFFRHSIRGYGGSGFFDSYVLEFDDKISEEDDSALQSIFTHEMVHSFAVVAESREWTTRWYAEGIAEIYSYMLPYRFGLCDKGYLERICNILLRTYFTSPLIGIEIHESEKIFFTNWYAEYIPYKRGHAYLLQIDSRLRGMTGRLGPNGNGPMDEIVISLAARAKRGEKITNQHWLDSIYPYFGKEVADRELQAMLDGSYLDLSQAFVFSPAMSLHDVKQAVLQYGFDKTSVNKRVVSGLVTGSAAGKAGLRDGDHILTNSRAQIAADLENSAFSITVQREGKPKLIEYLAHKEEMVTVWQV</sequence>